<organism evidence="2 3">
    <name type="scientific">Eisenbergiella massiliensis</name>
    <dbReference type="NCBI Taxonomy" id="1720294"/>
    <lineage>
        <taxon>Bacteria</taxon>
        <taxon>Bacillati</taxon>
        <taxon>Bacillota</taxon>
        <taxon>Clostridia</taxon>
        <taxon>Lachnospirales</taxon>
        <taxon>Lachnospiraceae</taxon>
        <taxon>Eisenbergiella</taxon>
    </lineage>
</organism>
<dbReference type="RefSeq" id="WP_021636276.1">
    <property type="nucleotide sequence ID" value="NZ_CANNOQ010000021.1"/>
</dbReference>
<dbReference type="GeneID" id="97990386"/>
<keyword evidence="1" id="KW-1133">Transmembrane helix</keyword>
<dbReference type="AlphaFoldDB" id="A0A3E3HVM4"/>
<keyword evidence="3" id="KW-1185">Reference proteome</keyword>
<dbReference type="EMBL" id="QVLV01000034">
    <property type="protein sequence ID" value="RGE55884.1"/>
    <property type="molecule type" value="Genomic_DNA"/>
</dbReference>
<protein>
    <submittedName>
        <fullName evidence="2">Uncharacterized protein</fullName>
    </submittedName>
</protein>
<proteinExistence type="predicted"/>
<sequence>MLLKIELEKLCRKPALWTGFLLSLLAGLYLIRIMMPVVYTGEEELQGMAAVRYNRSITAEYEGYLTDRKAEEIIARYGFAKYNDDGGCVYGNYLNRFITENMTDYRYSENRKSTVLYSLQDENGGFGRASYADRLYFSYAEGWEGLMEVLMGTAILWGITMVVVLSNVYSSDRSLKTASVIRSSAEGRRKMPFMRLLAGWIVALGGFLLLGGFLFLVNGIVYGFEGLRANVLCAGAAPYLCPDSITTGQFWVSVYLPRTVLGVTVLVCLTAGVSALCSWPLTSLCVSAILFVYPLISRMLVFKLGIISFSRLFARLLTLPNEGLPLNLMIPSFDGGAGGGRIFPGIAGAALCLAGLWMLWHGWCRNGKKG</sequence>
<feature type="transmembrane region" description="Helical" evidence="1">
    <location>
        <begin position="197"/>
        <end position="222"/>
    </location>
</feature>
<feature type="transmembrane region" description="Helical" evidence="1">
    <location>
        <begin position="149"/>
        <end position="169"/>
    </location>
</feature>
<feature type="transmembrane region" description="Helical" evidence="1">
    <location>
        <begin position="20"/>
        <end position="39"/>
    </location>
</feature>
<feature type="transmembrane region" description="Helical" evidence="1">
    <location>
        <begin position="260"/>
        <end position="293"/>
    </location>
</feature>
<gene>
    <name evidence="2" type="ORF">DXC51_26925</name>
</gene>
<keyword evidence="1" id="KW-0472">Membrane</keyword>
<keyword evidence="1" id="KW-0812">Transmembrane</keyword>
<evidence type="ECO:0000256" key="1">
    <source>
        <dbReference type="SAM" id="Phobius"/>
    </source>
</evidence>
<comment type="caution">
    <text evidence="2">The sequence shown here is derived from an EMBL/GenBank/DDBJ whole genome shotgun (WGS) entry which is preliminary data.</text>
</comment>
<dbReference type="Proteomes" id="UP000260812">
    <property type="component" value="Unassembled WGS sequence"/>
</dbReference>
<accession>A0A3E3HVM4</accession>
<reference evidence="2" key="1">
    <citation type="submission" date="2018-08" db="EMBL/GenBank/DDBJ databases">
        <title>A genome reference for cultivated species of the human gut microbiota.</title>
        <authorList>
            <person name="Zou Y."/>
            <person name="Xue W."/>
            <person name="Luo G."/>
        </authorList>
    </citation>
    <scope>NUCLEOTIDE SEQUENCE [LARGE SCALE GENOMIC DNA]</scope>
    <source>
        <strain evidence="2">TF05-5AC</strain>
    </source>
</reference>
<name>A0A3E3HVM4_9FIRM</name>
<evidence type="ECO:0000313" key="3">
    <source>
        <dbReference type="Proteomes" id="UP000260812"/>
    </source>
</evidence>
<feature type="transmembrane region" description="Helical" evidence="1">
    <location>
        <begin position="338"/>
        <end position="360"/>
    </location>
</feature>
<evidence type="ECO:0000313" key="2">
    <source>
        <dbReference type="EMBL" id="RGE55884.1"/>
    </source>
</evidence>